<protein>
    <submittedName>
        <fullName evidence="3">Amidase</fullName>
        <ecNumber evidence="3">3.5.1.4</ecNumber>
    </submittedName>
</protein>
<evidence type="ECO:0000313" key="3">
    <source>
        <dbReference type="EMBL" id="QXM24002.1"/>
    </source>
</evidence>
<dbReference type="AlphaFoldDB" id="A0A975U0H5"/>
<feature type="domain" description="Amidase" evidence="2">
    <location>
        <begin position="25"/>
        <end position="443"/>
    </location>
</feature>
<dbReference type="RefSeq" id="WP_218284952.1">
    <property type="nucleotide sequence ID" value="NZ_CP076448.1"/>
</dbReference>
<comment type="similarity">
    <text evidence="1">Belongs to the amidase family.</text>
</comment>
<organism evidence="3 4">
    <name type="scientific">Elioraea tepida</name>
    <dbReference type="NCBI Taxonomy" id="2843330"/>
    <lineage>
        <taxon>Bacteria</taxon>
        <taxon>Pseudomonadati</taxon>
        <taxon>Pseudomonadota</taxon>
        <taxon>Alphaproteobacteria</taxon>
        <taxon>Acetobacterales</taxon>
        <taxon>Elioraeaceae</taxon>
        <taxon>Elioraea</taxon>
    </lineage>
</organism>
<gene>
    <name evidence="3" type="ORF">KO353_12010</name>
</gene>
<dbReference type="PANTHER" id="PTHR11895">
    <property type="entry name" value="TRANSAMIDASE"/>
    <property type="match status" value="1"/>
</dbReference>
<keyword evidence="4" id="KW-1185">Reference proteome</keyword>
<dbReference type="EMBL" id="CP076448">
    <property type="protein sequence ID" value="QXM24002.1"/>
    <property type="molecule type" value="Genomic_DNA"/>
</dbReference>
<dbReference type="Proteomes" id="UP000694001">
    <property type="component" value="Chromosome"/>
</dbReference>
<evidence type="ECO:0000256" key="1">
    <source>
        <dbReference type="ARBA" id="ARBA00009199"/>
    </source>
</evidence>
<dbReference type="NCBIfam" id="NF004815">
    <property type="entry name" value="PRK06169.1"/>
    <property type="match status" value="1"/>
</dbReference>
<name>A0A975U0H5_9PROT</name>
<dbReference type="GO" id="GO:0004040">
    <property type="term" value="F:amidase activity"/>
    <property type="evidence" value="ECO:0007669"/>
    <property type="project" value="UniProtKB-EC"/>
</dbReference>
<dbReference type="KEGG" id="elio:KO353_12010"/>
<proteinExistence type="inferred from homology"/>
<sequence>MSDAATLSAADLASRYARGTLSPREVTRACLDRIARLEPVLNAMAVVDAEGAMGAAAESERRWWAGRPLSPLDGVPATVKDLLNLAGHPTRRGSRATDPQPVADDSPAVVGLKAAGVVILGKTTTTEFGWKSPGDCPLHGITRNPWNTRLTPGGSSSGAGAAAAAGYGPLHIGTDAGGSIRIPASWCGIVGVKPSFGRVPQWPLGAFAQVAVAGPMTRTVEDAALMLAVMSRFDWRDPFCLPDPVPGWLDRWQNGVAGLQVAVVRRLGFHPPADEGALAAVERAARALEDAGAIVTEADPSLPDTRALFTAVWGQALKRLVDSFPEEKRALLDPPLVAMAQRTEPMDAESFLAVQAAVIETAHAMAAFHRRYDLVLCPAVPEPALPADATLIAPEEDLWQRWAPWTFTFNLSRQPAVAVPVGLDAAGRPRGVQVAAALYRDDLALAAARVIEQACAAPTLAPLG</sequence>
<accession>A0A975U0H5</accession>
<dbReference type="PANTHER" id="PTHR11895:SF7">
    <property type="entry name" value="GLUTAMYL-TRNA(GLN) AMIDOTRANSFERASE SUBUNIT A, MITOCHONDRIAL"/>
    <property type="match status" value="1"/>
</dbReference>
<evidence type="ECO:0000259" key="2">
    <source>
        <dbReference type="Pfam" id="PF01425"/>
    </source>
</evidence>
<dbReference type="Pfam" id="PF01425">
    <property type="entry name" value="Amidase"/>
    <property type="match status" value="1"/>
</dbReference>
<dbReference type="EC" id="3.5.1.4" evidence="3"/>
<keyword evidence="3" id="KW-0378">Hydrolase</keyword>
<evidence type="ECO:0000313" key="4">
    <source>
        <dbReference type="Proteomes" id="UP000694001"/>
    </source>
</evidence>
<dbReference type="InterPro" id="IPR023631">
    <property type="entry name" value="Amidase_dom"/>
</dbReference>
<dbReference type="InterPro" id="IPR000120">
    <property type="entry name" value="Amidase"/>
</dbReference>
<reference evidence="3" key="1">
    <citation type="submission" date="2021-06" db="EMBL/GenBank/DDBJ databases">
        <title>Elioraea tepida, sp. nov., a moderately thermophilic aerobic anoxygenic phototrophic bacterium isolated from an alkaline siliceous hot spring mat community in Yellowstone National Park, WY, USA.</title>
        <authorList>
            <person name="Saini M.K."/>
            <person name="Yoshida S."/>
            <person name="Sebastian A."/>
            <person name="Hirose S."/>
            <person name="Hara E."/>
            <person name="Tamaki H."/>
            <person name="Soulier N.T."/>
            <person name="Albert I."/>
            <person name="Hanada S."/>
            <person name="Bryant D.A."/>
            <person name="Tank M."/>
        </authorList>
    </citation>
    <scope>NUCLEOTIDE SEQUENCE</scope>
    <source>
        <strain evidence="3">MS-P2</strain>
    </source>
</reference>